<reference evidence="1 2" key="1">
    <citation type="submission" date="2023-06" db="EMBL/GenBank/DDBJ databases">
        <title>Identification and characterization of antibiotic-resistant Gram-negative bacteria.</title>
        <authorList>
            <person name="Cho G.-S."/>
            <person name="Lee J."/>
            <person name="Tai E."/>
            <person name="Jeong S."/>
            <person name="Kim I."/>
            <person name="Kim B.-E."/>
            <person name="Jeong M.-I."/>
            <person name="Oh K.-K."/>
            <person name="Franz C.M.A.P."/>
        </authorList>
    </citation>
    <scope>NUCLEOTIDE SEQUENCE [LARGE SCALE GENOMIC DNA]</scope>
    <source>
        <strain evidence="1 2">V106_12</strain>
    </source>
</reference>
<protein>
    <submittedName>
        <fullName evidence="1">DNA-binding response regulator</fullName>
    </submittedName>
</protein>
<sequence>MRMTVRRYRRRRKGSDSLGFSDVRSRAPFFDRLVYLSQSINQTRRPDAPFMLLVTHDQFLQTGIQCGPAPMKHCCGYDTLESAFSALENWPSARLVVDIESRTLPLLEMLDALRRIILYPPFTAVSLLVRADDYDARIMCKTSGPFEVLERQLPAQALQHALATTLPPVNHRSVYFSREEWTILQFLSQGESLRNIALFHQRPYSRIVYRLGRILSKLGLHHRQELLHLLHRLAVSPSY</sequence>
<dbReference type="InterPro" id="IPR016032">
    <property type="entry name" value="Sig_transdc_resp-reg_C-effctor"/>
</dbReference>
<name>A0AAP4FZE2_9ENTR</name>
<dbReference type="AlphaFoldDB" id="A0AAP4FZE2"/>
<evidence type="ECO:0000313" key="2">
    <source>
        <dbReference type="Proteomes" id="UP001223214"/>
    </source>
</evidence>
<keyword evidence="2" id="KW-1185">Reference proteome</keyword>
<proteinExistence type="predicted"/>
<organism evidence="1 2">
    <name type="scientific">Lelliottia wanjuensis</name>
    <dbReference type="NCBI Taxonomy" id="3050585"/>
    <lineage>
        <taxon>Bacteria</taxon>
        <taxon>Pseudomonadati</taxon>
        <taxon>Pseudomonadota</taxon>
        <taxon>Gammaproteobacteria</taxon>
        <taxon>Enterobacterales</taxon>
        <taxon>Enterobacteriaceae</taxon>
        <taxon>Lelliottia</taxon>
    </lineage>
</organism>
<dbReference type="GO" id="GO:0003677">
    <property type="term" value="F:DNA binding"/>
    <property type="evidence" value="ECO:0007669"/>
    <property type="project" value="UniProtKB-KW"/>
</dbReference>
<dbReference type="RefSeq" id="WP_282492531.1">
    <property type="nucleotide sequence ID" value="NZ_JASCAP010000018.1"/>
</dbReference>
<dbReference type="SUPFAM" id="SSF46894">
    <property type="entry name" value="C-terminal effector domain of the bipartite response regulators"/>
    <property type="match status" value="1"/>
</dbReference>
<evidence type="ECO:0000313" key="1">
    <source>
        <dbReference type="EMBL" id="MDK9366473.1"/>
    </source>
</evidence>
<dbReference type="Proteomes" id="UP001223214">
    <property type="component" value="Unassembled WGS sequence"/>
</dbReference>
<dbReference type="EMBL" id="JASSOM010000095">
    <property type="protein sequence ID" value="MDK9366473.1"/>
    <property type="molecule type" value="Genomic_DNA"/>
</dbReference>
<dbReference type="GO" id="GO:0006355">
    <property type="term" value="P:regulation of DNA-templated transcription"/>
    <property type="evidence" value="ECO:0007669"/>
    <property type="project" value="InterPro"/>
</dbReference>
<comment type="caution">
    <text evidence="1">The sequence shown here is derived from an EMBL/GenBank/DDBJ whole genome shotgun (WGS) entry which is preliminary data.</text>
</comment>
<keyword evidence="1" id="KW-0238">DNA-binding</keyword>
<accession>A0AAP4FZE2</accession>
<gene>
    <name evidence="1" type="ORF">QQF32_25070</name>
</gene>